<keyword evidence="7 8" id="KW-0694">RNA-binding</keyword>
<dbReference type="KEGG" id="aag:5575827"/>
<feature type="region of interest" description="Disordered" evidence="9">
    <location>
        <begin position="217"/>
        <end position="246"/>
    </location>
</feature>
<sequence>MENVNSYYFLAPAIKSFNSSGDSFESDPSLIYSSSSDSDVNDLTATFQELVIDVNGMVRELFEKNTDLHRDTDSIRQDFIRNGIDSSMTECLSSRRLPPPGIGVISKWPLSMCDNESSSATNPNGIKTDDSERKRNKGAFQSFRRKRSKENEDYCVFCYNNREEQETYLGHSCRDGEGFVVCPKLQRYVCPYCQATGHLAHTKKYCPKKPIITPDDLRGMTVPFDGPANTSGRNRSVGRGKKSLRF</sequence>
<dbReference type="HOGENOM" id="CLU_1129867_0_0_1"/>
<dbReference type="OrthoDB" id="10010129at2759"/>
<feature type="domain" description="Nanos-type" evidence="10">
    <location>
        <begin position="154"/>
        <end position="208"/>
    </location>
</feature>
<evidence type="ECO:0000256" key="4">
    <source>
        <dbReference type="ARBA" id="ARBA00022771"/>
    </source>
</evidence>
<evidence type="ECO:0000313" key="11">
    <source>
        <dbReference type="EMBL" id="EAT35750.1"/>
    </source>
</evidence>
<dbReference type="EMBL" id="CH477841">
    <property type="protein sequence ID" value="EAT35750.1"/>
    <property type="molecule type" value="Genomic_DNA"/>
</dbReference>
<keyword evidence="6 8" id="KW-0810">Translation regulation</keyword>
<dbReference type="AlphaFoldDB" id="A0A1S4FVH3"/>
<evidence type="ECO:0000256" key="3">
    <source>
        <dbReference type="ARBA" id="ARBA00022723"/>
    </source>
</evidence>
<feature type="region of interest" description="Disordered" evidence="9">
    <location>
        <begin position="115"/>
        <end position="145"/>
    </location>
</feature>
<accession>A0A1S4FVH3</accession>
<dbReference type="PANTHER" id="PTHR12887">
    <property type="entry name" value="NANOS PROTEIN"/>
    <property type="match status" value="1"/>
</dbReference>
<keyword evidence="2" id="KW-0963">Cytoplasm</keyword>
<gene>
    <name evidence="11" type="ORF">AaeL_AAEL012107</name>
</gene>
<feature type="compositionally biased region" description="Polar residues" evidence="9">
    <location>
        <begin position="115"/>
        <end position="125"/>
    </location>
</feature>
<evidence type="ECO:0000256" key="6">
    <source>
        <dbReference type="ARBA" id="ARBA00022845"/>
    </source>
</evidence>
<evidence type="ECO:0000256" key="7">
    <source>
        <dbReference type="ARBA" id="ARBA00022884"/>
    </source>
</evidence>
<dbReference type="InterPro" id="IPR024161">
    <property type="entry name" value="Znf_nanos-typ"/>
</dbReference>
<feature type="compositionally biased region" description="Basic residues" evidence="9">
    <location>
        <begin position="236"/>
        <end position="246"/>
    </location>
</feature>
<dbReference type="Proteomes" id="UP000682892">
    <property type="component" value="Unassembled WGS sequence"/>
</dbReference>
<evidence type="ECO:0000256" key="9">
    <source>
        <dbReference type="SAM" id="MobiDB-lite"/>
    </source>
</evidence>
<keyword evidence="5" id="KW-0862">Zinc</keyword>
<dbReference type="Gene3D" id="4.10.60.30">
    <property type="entry name" value="Nanos, RNA-binding domain"/>
    <property type="match status" value="1"/>
</dbReference>
<keyword evidence="4 8" id="KW-0863">Zinc-finger</keyword>
<reference evidence="11" key="1">
    <citation type="submission" date="2005-10" db="EMBL/GenBank/DDBJ databases">
        <authorList>
            <person name="Loftus B.J."/>
            <person name="Nene V.M."/>
            <person name="Hannick L.I."/>
            <person name="Bidwell S."/>
            <person name="Haas B."/>
            <person name="Amedeo P."/>
            <person name="Orvis J."/>
            <person name="Wortman J.R."/>
            <person name="White O.R."/>
            <person name="Salzberg S."/>
            <person name="Shumway M."/>
            <person name="Koo H."/>
            <person name="Zhao Y."/>
            <person name="Holmes M."/>
            <person name="Miller J."/>
            <person name="Schatz M."/>
            <person name="Pop M."/>
            <person name="Pai G."/>
            <person name="Utterback T."/>
            <person name="Rogers Y.-H."/>
            <person name="Kravitz S."/>
            <person name="Fraser C.M."/>
        </authorList>
    </citation>
    <scope>NUCLEOTIDE SEQUENCE</scope>
    <source>
        <strain evidence="11">Liverpool</strain>
    </source>
</reference>
<evidence type="ECO:0000256" key="1">
    <source>
        <dbReference type="ARBA" id="ARBA00004496"/>
    </source>
</evidence>
<evidence type="ECO:0000256" key="8">
    <source>
        <dbReference type="PROSITE-ProRule" id="PRU00855"/>
    </source>
</evidence>
<evidence type="ECO:0000313" key="12">
    <source>
        <dbReference type="Proteomes" id="UP000682892"/>
    </source>
</evidence>
<comment type="subcellular location">
    <subcellularLocation>
        <location evidence="1">Cytoplasm</location>
    </subcellularLocation>
</comment>
<keyword evidence="3" id="KW-0479">Metal-binding</keyword>
<name>A0A1S4FVH3_AEDAE</name>
<dbReference type="GO" id="GO:0008270">
    <property type="term" value="F:zinc ion binding"/>
    <property type="evidence" value="ECO:0007669"/>
    <property type="project" value="UniProtKB-KW"/>
</dbReference>
<reference evidence="11" key="3">
    <citation type="submission" date="2012-09" db="EMBL/GenBank/DDBJ databases">
        <authorList>
            <consortium name="VectorBase"/>
        </authorList>
    </citation>
    <scope>NUCLEOTIDE SEQUENCE</scope>
    <source>
        <strain evidence="11">Liverpool</strain>
    </source>
</reference>
<dbReference type="InterPro" id="IPR038129">
    <property type="entry name" value="Nanos_sf"/>
</dbReference>
<dbReference type="GO" id="GO:0006417">
    <property type="term" value="P:regulation of translation"/>
    <property type="evidence" value="ECO:0007669"/>
    <property type="project" value="UniProtKB-UniRule"/>
</dbReference>
<evidence type="ECO:0000256" key="5">
    <source>
        <dbReference type="ARBA" id="ARBA00022833"/>
    </source>
</evidence>
<reference evidence="11" key="2">
    <citation type="journal article" date="2007" name="Science">
        <title>Genome sequence of Aedes aegypti, a major arbovirus vector.</title>
        <authorList>
            <person name="Nene V."/>
            <person name="Wortman J.R."/>
            <person name="Lawson D."/>
            <person name="Haas B."/>
            <person name="Kodira C."/>
            <person name="Tu Z.J."/>
            <person name="Loftus B."/>
            <person name="Xi Z."/>
            <person name="Megy K."/>
            <person name="Grabherr M."/>
            <person name="Ren Q."/>
            <person name="Zdobnov E.M."/>
            <person name="Lobo N.F."/>
            <person name="Campbell K.S."/>
            <person name="Brown S.E."/>
            <person name="Bonaldo M.F."/>
            <person name="Zhu J."/>
            <person name="Sinkins S.P."/>
            <person name="Hogenkamp D.G."/>
            <person name="Amedeo P."/>
            <person name="Arensburger P."/>
            <person name="Atkinson P.W."/>
            <person name="Bidwell S."/>
            <person name="Biedler J."/>
            <person name="Birney E."/>
            <person name="Bruggner R.V."/>
            <person name="Costas J."/>
            <person name="Coy M.R."/>
            <person name="Crabtree J."/>
            <person name="Crawford M."/>
            <person name="Debruyn B."/>
            <person name="Decaprio D."/>
            <person name="Eiglmeier K."/>
            <person name="Eisenstadt E."/>
            <person name="El-Dorry H."/>
            <person name="Gelbart W.M."/>
            <person name="Gomes S.L."/>
            <person name="Hammond M."/>
            <person name="Hannick L.I."/>
            <person name="Hogan J.R."/>
            <person name="Holmes M.H."/>
            <person name="Jaffe D."/>
            <person name="Johnston J.S."/>
            <person name="Kennedy R.C."/>
            <person name="Koo H."/>
            <person name="Kravitz S."/>
            <person name="Kriventseva E.V."/>
            <person name="Kulp D."/>
            <person name="Labutti K."/>
            <person name="Lee E."/>
            <person name="Li S."/>
            <person name="Lovin D.D."/>
            <person name="Mao C."/>
            <person name="Mauceli E."/>
            <person name="Menck C.F."/>
            <person name="Miller J.R."/>
            <person name="Montgomery P."/>
            <person name="Mori A."/>
            <person name="Nascimento A.L."/>
            <person name="Naveira H.F."/>
            <person name="Nusbaum C."/>
            <person name="O'leary S."/>
            <person name="Orvis J."/>
            <person name="Pertea M."/>
            <person name="Quesneville H."/>
            <person name="Reidenbach K.R."/>
            <person name="Rogers Y.H."/>
            <person name="Roth C.W."/>
            <person name="Schneider J.R."/>
            <person name="Schatz M."/>
            <person name="Shumway M."/>
            <person name="Stanke M."/>
            <person name="Stinson E.O."/>
            <person name="Tubio J.M."/>
            <person name="Vanzee J.P."/>
            <person name="Verjovski-Almeida S."/>
            <person name="Werner D."/>
            <person name="White O."/>
            <person name="Wyder S."/>
            <person name="Zeng Q."/>
            <person name="Zhao Q."/>
            <person name="Zhao Y."/>
            <person name="Hill C.A."/>
            <person name="Raikhel A.S."/>
            <person name="Soares M.B."/>
            <person name="Knudson D.L."/>
            <person name="Lee N.H."/>
            <person name="Galagan J."/>
            <person name="Salzberg S.L."/>
            <person name="Paulsen I.T."/>
            <person name="Dimopoulos G."/>
            <person name="Collins F.H."/>
            <person name="Birren B."/>
            <person name="Fraser-Liggett C.M."/>
            <person name="Severson D.W."/>
        </authorList>
    </citation>
    <scope>NUCLEOTIDE SEQUENCE [LARGE SCALE GENOMIC DNA]</scope>
    <source>
        <strain evidence="11">Liverpool</strain>
    </source>
</reference>
<dbReference type="InterPro" id="IPR008705">
    <property type="entry name" value="Nanos/Xcar2"/>
</dbReference>
<dbReference type="PROSITE" id="PS51522">
    <property type="entry name" value="ZF_NANOS"/>
    <property type="match status" value="1"/>
</dbReference>
<comment type="similarity">
    <text evidence="8">Belongs to the nanos family.</text>
</comment>
<protein>
    <submittedName>
        <fullName evidence="11">AAEL012107-PA</fullName>
    </submittedName>
</protein>
<dbReference type="GO" id="GO:0005737">
    <property type="term" value="C:cytoplasm"/>
    <property type="evidence" value="ECO:0007669"/>
    <property type="project" value="UniProtKB-SubCell"/>
</dbReference>
<evidence type="ECO:0000259" key="10">
    <source>
        <dbReference type="PROSITE" id="PS51522"/>
    </source>
</evidence>
<evidence type="ECO:0000256" key="2">
    <source>
        <dbReference type="ARBA" id="ARBA00022490"/>
    </source>
</evidence>
<dbReference type="OMA" id="HKENDYC"/>
<organism evidence="11 12">
    <name type="scientific">Aedes aegypti</name>
    <name type="common">Yellowfever mosquito</name>
    <name type="synonym">Culex aegypti</name>
    <dbReference type="NCBI Taxonomy" id="7159"/>
    <lineage>
        <taxon>Eukaryota</taxon>
        <taxon>Metazoa</taxon>
        <taxon>Ecdysozoa</taxon>
        <taxon>Arthropoda</taxon>
        <taxon>Hexapoda</taxon>
        <taxon>Insecta</taxon>
        <taxon>Pterygota</taxon>
        <taxon>Neoptera</taxon>
        <taxon>Endopterygota</taxon>
        <taxon>Diptera</taxon>
        <taxon>Nematocera</taxon>
        <taxon>Culicoidea</taxon>
        <taxon>Culicidae</taxon>
        <taxon>Culicinae</taxon>
        <taxon>Aedini</taxon>
        <taxon>Aedes</taxon>
        <taxon>Stegomyia</taxon>
    </lineage>
</organism>
<dbReference type="Pfam" id="PF05741">
    <property type="entry name" value="zf-nanos"/>
    <property type="match status" value="1"/>
</dbReference>
<dbReference type="GO" id="GO:0003723">
    <property type="term" value="F:RNA binding"/>
    <property type="evidence" value="ECO:0007669"/>
    <property type="project" value="UniProtKB-UniRule"/>
</dbReference>
<proteinExistence type="inferred from homology"/>